<dbReference type="RefSeq" id="WP_119108837.1">
    <property type="nucleotide sequence ID" value="NZ_QXJC01000003.1"/>
</dbReference>
<feature type="transmembrane region" description="Helical" evidence="1">
    <location>
        <begin position="112"/>
        <end position="130"/>
    </location>
</feature>
<comment type="caution">
    <text evidence="2">The sequence shown here is derived from an EMBL/GenBank/DDBJ whole genome shotgun (WGS) entry which is preliminary data.</text>
</comment>
<dbReference type="Proteomes" id="UP000266302">
    <property type="component" value="Unassembled WGS sequence"/>
</dbReference>
<proteinExistence type="predicted"/>
<evidence type="ECO:0000313" key="2">
    <source>
        <dbReference type="EMBL" id="RID98172.1"/>
    </source>
</evidence>
<dbReference type="Gene3D" id="1.20.120.20">
    <property type="entry name" value="Apolipoprotein"/>
    <property type="match status" value="1"/>
</dbReference>
<accession>A0A398C5B6</accession>
<keyword evidence="1" id="KW-0472">Membrane</keyword>
<evidence type="ECO:0000313" key="3">
    <source>
        <dbReference type="Proteomes" id="UP000266302"/>
    </source>
</evidence>
<keyword evidence="1" id="KW-0812">Transmembrane</keyword>
<gene>
    <name evidence="2" type="ORF">D3F03_07845</name>
</gene>
<dbReference type="EMBL" id="QXJC01000003">
    <property type="protein sequence ID" value="RID98172.1"/>
    <property type="molecule type" value="Genomic_DNA"/>
</dbReference>
<name>A0A398C5B6_9BURK</name>
<protein>
    <recommendedName>
        <fullName evidence="4">DUF883 family protein</fullName>
    </recommendedName>
</protein>
<evidence type="ECO:0008006" key="4">
    <source>
        <dbReference type="Google" id="ProtNLM"/>
    </source>
</evidence>
<reference evidence="2 3" key="1">
    <citation type="submission" date="2018-09" db="EMBL/GenBank/DDBJ databases">
        <title>Draft genome of Simplicispira sp. NY-02.</title>
        <authorList>
            <person name="Im W.T."/>
        </authorList>
    </citation>
    <scope>NUCLEOTIDE SEQUENCE [LARGE SCALE GENOMIC DNA]</scope>
    <source>
        <strain evidence="2 3">NY-02</strain>
    </source>
</reference>
<keyword evidence="1" id="KW-1133">Transmembrane helix</keyword>
<organism evidence="2 3">
    <name type="scientific">Simplicispira hankyongi</name>
    <dbReference type="NCBI Taxonomy" id="2315688"/>
    <lineage>
        <taxon>Bacteria</taxon>
        <taxon>Pseudomonadati</taxon>
        <taxon>Pseudomonadota</taxon>
        <taxon>Betaproteobacteria</taxon>
        <taxon>Burkholderiales</taxon>
        <taxon>Comamonadaceae</taxon>
        <taxon>Simplicispira</taxon>
    </lineage>
</organism>
<keyword evidence="3" id="KW-1185">Reference proteome</keyword>
<dbReference type="AlphaFoldDB" id="A0A398C5B6"/>
<evidence type="ECO:0000256" key="1">
    <source>
        <dbReference type="SAM" id="Phobius"/>
    </source>
</evidence>
<dbReference type="OrthoDB" id="8911615at2"/>
<sequence length="136" mass="14692">MNPQQVTEKINQATDRTADALRNTADATLQSAQHAVNATRNAANTQLDRAAAAVDSMRDDIDPTINELAAKAQALAERSINYCAHTSERLRQQVDHYSQATTRYVVGQPAKSMLIAFGSGAALATLLILATRGRRD</sequence>